<dbReference type="OrthoDB" id="5241784at2"/>
<dbReference type="GO" id="GO:0016020">
    <property type="term" value="C:membrane"/>
    <property type="evidence" value="ECO:0007669"/>
    <property type="project" value="InterPro"/>
</dbReference>
<keyword evidence="7" id="KW-1185">Reference proteome</keyword>
<dbReference type="PANTHER" id="PTHR24421">
    <property type="entry name" value="NITRATE/NITRITE SENSOR PROTEIN NARX-RELATED"/>
    <property type="match status" value="1"/>
</dbReference>
<dbReference type="GO" id="GO:0000155">
    <property type="term" value="F:phosphorelay sensor kinase activity"/>
    <property type="evidence" value="ECO:0007669"/>
    <property type="project" value="InterPro"/>
</dbReference>
<keyword evidence="4" id="KW-1133">Transmembrane helix</keyword>
<gene>
    <name evidence="6" type="ORF">FGL98_18930</name>
</gene>
<dbReference type="InterPro" id="IPR050482">
    <property type="entry name" value="Sensor_HK_TwoCompSys"/>
</dbReference>
<proteinExistence type="predicted"/>
<evidence type="ECO:0000313" key="6">
    <source>
        <dbReference type="EMBL" id="TWP34045.1"/>
    </source>
</evidence>
<feature type="transmembrane region" description="Helical" evidence="4">
    <location>
        <begin position="42"/>
        <end position="65"/>
    </location>
</feature>
<keyword evidence="3" id="KW-0902">Two-component regulatory system</keyword>
<dbReference type="Gene3D" id="3.30.565.10">
    <property type="entry name" value="Histidine kinase-like ATPase, C-terminal domain"/>
    <property type="match status" value="1"/>
</dbReference>
<dbReference type="Gene3D" id="1.20.5.1930">
    <property type="match status" value="1"/>
</dbReference>
<reference evidence="6 7" key="1">
    <citation type="submission" date="2019-05" db="EMBL/GenBank/DDBJ databases">
        <authorList>
            <person name="Lee S.D."/>
        </authorList>
    </citation>
    <scope>NUCLEOTIDE SEQUENCE [LARGE SCALE GENOMIC DNA]</scope>
    <source>
        <strain evidence="6 7">C5-26</strain>
    </source>
</reference>
<evidence type="ECO:0000256" key="3">
    <source>
        <dbReference type="ARBA" id="ARBA00023012"/>
    </source>
</evidence>
<feature type="domain" description="Signal transduction histidine kinase subgroup 3 dimerisation and phosphoacceptor" evidence="5">
    <location>
        <begin position="219"/>
        <end position="283"/>
    </location>
</feature>
<feature type="transmembrane region" description="Helical" evidence="4">
    <location>
        <begin position="110"/>
        <end position="129"/>
    </location>
</feature>
<name>A0A563DUX5_9MICO</name>
<evidence type="ECO:0000256" key="1">
    <source>
        <dbReference type="ARBA" id="ARBA00022679"/>
    </source>
</evidence>
<dbReference type="Pfam" id="PF07730">
    <property type="entry name" value="HisKA_3"/>
    <property type="match status" value="1"/>
</dbReference>
<evidence type="ECO:0000256" key="4">
    <source>
        <dbReference type="SAM" id="Phobius"/>
    </source>
</evidence>
<protein>
    <submittedName>
        <fullName evidence="6">Sensor histidine kinase</fullName>
    </submittedName>
</protein>
<organism evidence="6 7">
    <name type="scientific">Leekyejoonella antrihumi</name>
    <dbReference type="NCBI Taxonomy" id="1660198"/>
    <lineage>
        <taxon>Bacteria</taxon>
        <taxon>Bacillati</taxon>
        <taxon>Actinomycetota</taxon>
        <taxon>Actinomycetes</taxon>
        <taxon>Micrococcales</taxon>
        <taxon>Dermacoccaceae</taxon>
        <taxon>Leekyejoonella</taxon>
    </lineage>
</organism>
<comment type="caution">
    <text evidence="6">The sequence shown here is derived from an EMBL/GenBank/DDBJ whole genome shotgun (WGS) entry which is preliminary data.</text>
</comment>
<dbReference type="EMBL" id="VCQV01000032">
    <property type="protein sequence ID" value="TWP34045.1"/>
    <property type="molecule type" value="Genomic_DNA"/>
</dbReference>
<dbReference type="Proteomes" id="UP000320244">
    <property type="component" value="Unassembled WGS sequence"/>
</dbReference>
<dbReference type="SUPFAM" id="SSF55874">
    <property type="entry name" value="ATPase domain of HSP90 chaperone/DNA topoisomerase II/histidine kinase"/>
    <property type="match status" value="1"/>
</dbReference>
<dbReference type="AlphaFoldDB" id="A0A563DUX5"/>
<keyword evidence="4" id="KW-0472">Membrane</keyword>
<feature type="transmembrane region" description="Helical" evidence="4">
    <location>
        <begin position="136"/>
        <end position="160"/>
    </location>
</feature>
<evidence type="ECO:0000256" key="2">
    <source>
        <dbReference type="ARBA" id="ARBA00022777"/>
    </source>
</evidence>
<feature type="transmembrane region" description="Helical" evidence="4">
    <location>
        <begin position="72"/>
        <end position="90"/>
    </location>
</feature>
<dbReference type="InterPro" id="IPR011712">
    <property type="entry name" value="Sig_transdc_His_kin_sub3_dim/P"/>
</dbReference>
<dbReference type="InterPro" id="IPR036890">
    <property type="entry name" value="HATPase_C_sf"/>
</dbReference>
<evidence type="ECO:0000259" key="5">
    <source>
        <dbReference type="Pfam" id="PF07730"/>
    </source>
</evidence>
<reference evidence="6 7" key="2">
    <citation type="submission" date="2019-08" db="EMBL/GenBank/DDBJ databases">
        <title>Jejuicoccus antrihumi gen. nov., sp. nov., a new member of the family Dermacoccaceae isolated from a cave.</title>
        <authorList>
            <person name="Schumann P."/>
            <person name="Kim I.S."/>
        </authorList>
    </citation>
    <scope>NUCLEOTIDE SEQUENCE [LARGE SCALE GENOMIC DNA]</scope>
    <source>
        <strain evidence="6 7">C5-26</strain>
    </source>
</reference>
<dbReference type="RefSeq" id="WP_146319391.1">
    <property type="nucleotide sequence ID" value="NZ_VCQV01000032.1"/>
</dbReference>
<dbReference type="PANTHER" id="PTHR24421:SF63">
    <property type="entry name" value="SENSOR HISTIDINE KINASE DESK"/>
    <property type="match status" value="1"/>
</dbReference>
<dbReference type="CDD" id="cd16917">
    <property type="entry name" value="HATPase_UhpB-NarQ-NarX-like"/>
    <property type="match status" value="1"/>
</dbReference>
<keyword evidence="1" id="KW-0808">Transferase</keyword>
<accession>A0A563DUX5</accession>
<keyword evidence="4" id="KW-0812">Transmembrane</keyword>
<feature type="transmembrane region" description="Helical" evidence="4">
    <location>
        <begin position="180"/>
        <end position="198"/>
    </location>
</feature>
<evidence type="ECO:0000313" key="7">
    <source>
        <dbReference type="Proteomes" id="UP000320244"/>
    </source>
</evidence>
<sequence length="425" mass="45352">MNTQAPGRPRTLRAWVGRVRGVIDPSGEGAAGRAAAYDTGRIFGNVMVAIWLVFLLQPLGVAWGMRGEVRGWAGMGAVVAFAAAYLWHFSSSGSIAFAPEVELSRAKRRAVLPRYGVVLVLAGLSTALVGQSGTTAWVFLAVSGLWTWSFRPAVVVSLVLTGLYQVFELTLPGWQTDNSLPFAMLLAMVACSGGILAARRGRALGRAREENAQLLVEEERNRMARDLHDILGHSLTVITVKAELANRLIDVDHDRAKAEVADLERLSRSALSDVRRAVEGYREISLSGELIRAREALTAAGVDAELPNALDEVPEDLQEVFAWTVREGVTNVVRHSAARKCTIVVDSSSITIRDNGAGAAVGLSGNGLRGLRERAGAVGAALVTRTLEPHGFEVQMLVLSDGPVATRQGTPVTRIGPVPGSQALT</sequence>
<keyword evidence="2 6" id="KW-0418">Kinase</keyword>
<dbReference type="GO" id="GO:0046983">
    <property type="term" value="F:protein dimerization activity"/>
    <property type="evidence" value="ECO:0007669"/>
    <property type="project" value="InterPro"/>
</dbReference>